<feature type="compositionally biased region" description="Low complexity" evidence="2">
    <location>
        <begin position="426"/>
        <end position="445"/>
    </location>
</feature>
<proteinExistence type="predicted"/>
<feature type="compositionally biased region" description="Basic and acidic residues" evidence="2">
    <location>
        <begin position="228"/>
        <end position="237"/>
    </location>
</feature>
<feature type="region of interest" description="Disordered" evidence="2">
    <location>
        <begin position="405"/>
        <end position="521"/>
    </location>
</feature>
<evidence type="ECO:0000256" key="2">
    <source>
        <dbReference type="SAM" id="MobiDB-lite"/>
    </source>
</evidence>
<dbReference type="KEGG" id="pchm:VFPPC_14102"/>
<accession>A0A179F684</accession>
<feature type="compositionally biased region" description="Low complexity" evidence="2">
    <location>
        <begin position="273"/>
        <end position="302"/>
    </location>
</feature>
<reference evidence="3 4" key="1">
    <citation type="journal article" date="2016" name="PLoS Pathog.">
        <title>Biosynthesis of antibiotic leucinostatins in bio-control fungus Purpureocillium lilacinum and their inhibition on phytophthora revealed by genome mining.</title>
        <authorList>
            <person name="Wang G."/>
            <person name="Liu Z."/>
            <person name="Lin R."/>
            <person name="Li E."/>
            <person name="Mao Z."/>
            <person name="Ling J."/>
            <person name="Yang Y."/>
            <person name="Yin W.B."/>
            <person name="Xie B."/>
        </authorList>
    </citation>
    <scope>NUCLEOTIDE SEQUENCE [LARGE SCALE GENOMIC DNA]</scope>
    <source>
        <strain evidence="3">170</strain>
    </source>
</reference>
<dbReference type="GO" id="GO:0000981">
    <property type="term" value="F:DNA-binding transcription factor activity, RNA polymerase II-specific"/>
    <property type="evidence" value="ECO:0007669"/>
    <property type="project" value="InterPro"/>
</dbReference>
<gene>
    <name evidence="3" type="ORF">VFPPC_14102</name>
</gene>
<dbReference type="OrthoDB" id="5422841at2759"/>
<comment type="caution">
    <text evidence="3">The sequence shown here is derived from an EMBL/GenBank/DDBJ whole genome shotgun (WGS) entry which is preliminary data.</text>
</comment>
<sequence>MAHVPDLEFHKRHRDAEEAGGQQGGHLAQKTSVGSAATSLSGGPYINYVPRANAERLNLIQGDAETFSDIIGLIGDYEGVLDRHESLASNLGARLTGPRLLKGIEKFFDGPIKMSSSQPFSTRISWLDVVSFAKSNPGEFVLTALPGGSRCCQFSYKGVHVEITEDDWRLISSGALDRFPLEHPFEEDEVAELATLDILEQRTSILYKKADEVAARARILHHRLGLRKHDLSRRRSQDSGSSRYQPPNPSARQNNFSPSYDLHADLLQQFSSAPSSLAQSRSTSGAGLSVSSLGPLSPSVNSPHHHQHRLSTQPLRSPGGTPQDTQMFNAAESRGEILRSLINLSTDRLSKGDVINPPCDRCRRLRLPCIKHLTACQGCTKKHAKCSWKSVTDDEAARVKYDLGMETETMADSDNDPQGPKDARYSRPPLESRTSLLSSESTSRPGSRADTDMGVPTVHSPDSVSAARQELPPDSRTLHLPSGLGGMSLIREHMQPRHFGSTLGEMDSPRRGHESSNPPSR</sequence>
<organism evidence="3 4">
    <name type="scientific">Pochonia chlamydosporia 170</name>
    <dbReference type="NCBI Taxonomy" id="1380566"/>
    <lineage>
        <taxon>Eukaryota</taxon>
        <taxon>Fungi</taxon>
        <taxon>Dikarya</taxon>
        <taxon>Ascomycota</taxon>
        <taxon>Pezizomycotina</taxon>
        <taxon>Sordariomycetes</taxon>
        <taxon>Hypocreomycetidae</taxon>
        <taxon>Hypocreales</taxon>
        <taxon>Clavicipitaceae</taxon>
        <taxon>Pochonia</taxon>
    </lineage>
</organism>
<dbReference type="CDD" id="cd00067">
    <property type="entry name" value="GAL4"/>
    <property type="match status" value="1"/>
</dbReference>
<keyword evidence="1" id="KW-0539">Nucleus</keyword>
<feature type="region of interest" description="Disordered" evidence="2">
    <location>
        <begin position="228"/>
        <end position="258"/>
    </location>
</feature>
<keyword evidence="4" id="KW-1185">Reference proteome</keyword>
<evidence type="ECO:0000313" key="3">
    <source>
        <dbReference type="EMBL" id="OAQ60619.1"/>
    </source>
</evidence>
<dbReference type="GO" id="GO:0008270">
    <property type="term" value="F:zinc ion binding"/>
    <property type="evidence" value="ECO:0007669"/>
    <property type="project" value="InterPro"/>
</dbReference>
<protein>
    <submittedName>
        <fullName evidence="3">C6 finger domain-containing protein</fullName>
    </submittedName>
</protein>
<name>A0A179F684_METCM</name>
<evidence type="ECO:0000313" key="4">
    <source>
        <dbReference type="Proteomes" id="UP000078397"/>
    </source>
</evidence>
<dbReference type="STRING" id="1380566.A0A179F684"/>
<dbReference type="RefSeq" id="XP_018138497.1">
    <property type="nucleotide sequence ID" value="XM_018291873.1"/>
</dbReference>
<feature type="region of interest" description="Disordered" evidence="2">
    <location>
        <begin position="273"/>
        <end position="326"/>
    </location>
</feature>
<dbReference type="GeneID" id="28855867"/>
<dbReference type="Proteomes" id="UP000078397">
    <property type="component" value="Unassembled WGS sequence"/>
</dbReference>
<feature type="compositionally biased region" description="Polar residues" evidence="2">
    <location>
        <begin position="310"/>
        <end position="326"/>
    </location>
</feature>
<dbReference type="InterPro" id="IPR001138">
    <property type="entry name" value="Zn2Cys6_DnaBD"/>
</dbReference>
<dbReference type="AlphaFoldDB" id="A0A179F684"/>
<evidence type="ECO:0000256" key="1">
    <source>
        <dbReference type="ARBA" id="ARBA00023242"/>
    </source>
</evidence>
<dbReference type="EMBL" id="LSBJ02000008">
    <property type="protein sequence ID" value="OAQ60619.1"/>
    <property type="molecule type" value="Genomic_DNA"/>
</dbReference>